<accession>A0A4R3M3I1</accession>
<dbReference type="InterPro" id="IPR036709">
    <property type="entry name" value="Autotransporte_beta_dom_sf"/>
</dbReference>
<feature type="chain" id="PRO_5020294866" description="Autotransporter domain-containing protein" evidence="2">
    <location>
        <begin position="25"/>
        <end position="2148"/>
    </location>
</feature>
<dbReference type="SUPFAM" id="SSF103515">
    <property type="entry name" value="Autotransporter"/>
    <property type="match status" value="1"/>
</dbReference>
<feature type="region of interest" description="Disordered" evidence="1">
    <location>
        <begin position="433"/>
        <end position="460"/>
    </location>
</feature>
<evidence type="ECO:0000313" key="4">
    <source>
        <dbReference type="EMBL" id="TCT07750.1"/>
    </source>
</evidence>
<reference evidence="4 5" key="1">
    <citation type="submission" date="2019-03" db="EMBL/GenBank/DDBJ databases">
        <title>Genomic Encyclopedia of Type Strains, Phase IV (KMG-IV): sequencing the most valuable type-strain genomes for metagenomic binning, comparative biology and taxonomic classification.</title>
        <authorList>
            <person name="Goeker M."/>
        </authorList>
    </citation>
    <scope>NUCLEOTIDE SEQUENCE [LARGE SCALE GENOMIC DNA]</scope>
    <source>
        <strain evidence="4 5">DSM 9035</strain>
    </source>
</reference>
<feature type="signal peptide" evidence="2">
    <location>
        <begin position="1"/>
        <end position="24"/>
    </location>
</feature>
<dbReference type="PROSITE" id="PS51208">
    <property type="entry name" value="AUTOTRANSPORTER"/>
    <property type="match status" value="1"/>
</dbReference>
<dbReference type="EMBL" id="SMAI01000001">
    <property type="protein sequence ID" value="TCT07750.1"/>
    <property type="molecule type" value="Genomic_DNA"/>
</dbReference>
<dbReference type="Proteomes" id="UP000294664">
    <property type="component" value="Unassembled WGS sequence"/>
</dbReference>
<proteinExistence type="predicted"/>
<dbReference type="InterPro" id="IPR005546">
    <property type="entry name" value="Autotransporte_beta"/>
</dbReference>
<evidence type="ECO:0000259" key="3">
    <source>
        <dbReference type="PROSITE" id="PS51208"/>
    </source>
</evidence>
<keyword evidence="2" id="KW-0732">Signal</keyword>
<dbReference type="OrthoDB" id="7930891at2"/>
<dbReference type="SMART" id="SM00869">
    <property type="entry name" value="Autotransporter"/>
    <property type="match status" value="1"/>
</dbReference>
<dbReference type="RefSeq" id="WP_132028930.1">
    <property type="nucleotide sequence ID" value="NZ_SMAI01000001.1"/>
</dbReference>
<keyword evidence="5" id="KW-1185">Reference proteome</keyword>
<gene>
    <name evidence="4" type="ORF">EDC64_101269</name>
</gene>
<dbReference type="PROSITE" id="PS51257">
    <property type="entry name" value="PROKAR_LIPOPROTEIN"/>
    <property type="match status" value="1"/>
</dbReference>
<feature type="compositionally biased region" description="Gly residues" evidence="1">
    <location>
        <begin position="449"/>
        <end position="460"/>
    </location>
</feature>
<comment type="caution">
    <text evidence="4">The sequence shown here is derived from an EMBL/GenBank/DDBJ whole genome shotgun (WGS) entry which is preliminary data.</text>
</comment>
<protein>
    <recommendedName>
        <fullName evidence="3">Autotransporter domain-containing protein</fullName>
    </recommendedName>
</protein>
<evidence type="ECO:0000256" key="2">
    <source>
        <dbReference type="SAM" id="SignalP"/>
    </source>
</evidence>
<organism evidence="4 5">
    <name type="scientific">Aquabacter spiritensis</name>
    <dbReference type="NCBI Taxonomy" id="933073"/>
    <lineage>
        <taxon>Bacteria</taxon>
        <taxon>Pseudomonadati</taxon>
        <taxon>Pseudomonadota</taxon>
        <taxon>Alphaproteobacteria</taxon>
        <taxon>Hyphomicrobiales</taxon>
        <taxon>Xanthobacteraceae</taxon>
        <taxon>Aquabacter</taxon>
    </lineage>
</organism>
<name>A0A4R3M3I1_9HYPH</name>
<sequence length="2148" mass="210396">MQLRKGLLSGVSAVPLLMSCAWLAAVPAAAQDSSLFKVEKGADGKDWYWAPRPGGRDPVDSTPGAPGGDVSLTATVSNVGTPAKSTIVEVGSVGGKGTLGEEFSAGGVSGSTIYYTPGKDGGRAGNVALTLTGAVVGNATLSTDTALVSIYSVGGDGMVGRDGPGGPGAPGKGGQAGTVMLDLGATVSTTGDHFGAVWAKSLGGQTGKNASNAWAIGVSSANAAKYPGADGNGVLVTLGQSAVVSTHGSYAPGVIAESIGGAGLDGGTYTNILPGAGQGGAVTFTNTGKIVTDGKTSTGVLLQSVGGRGGRQVAIVSSGDYTGAAGGGAGGQAGNGGTVTAVQAGSVETKQDYSFGLAAMSMGGVGGDGARATGGRPGGNGGNAGNGGTVEVSQTGSITTRGEGSIALLAQSLGGGGAVNAFQRADIKPGSVTGGGAGGGSSSAFWPAGQGGTGGAGGSGGTVSVVNDGSLLTEGDGAMGMLLQSVGGGGGAGGGSKSVFSIVLGTAAGGSGGGGGNGGLVEVKASSANVLGQSGLPSITTKGNAASGVVAQSVGGGGGSGGAAQAGSAGLVLSLSYAVGGAGGKGGNGGSVLVDNTSLIATSGKESHGIEARSVGGGGGRAGDASASAIAASPPNIPSFSFTYAVGGSGGDGGAGGSVSVRNASAITTKGEKAYGILATSIGGGGGNAGAASALSDVAGVFRNFALSVGMGGSGGGGGHGDLVSVVNEKSIETMGAFSTGIMAVSIGGGGGDGGSGSASAKKGVTTDNPIAAVWSESLPVADAYSLKFAVGGSGGNGGNGGLVLVNNVGSIRTWANESKGIIAQSIGGGGGNGGGYLSSGAGEFAGSLSVGGSGGGGGAGGKVSVGNSAYAIVKTSGDGSAAIFAQSIGGGGGSGGAMSGAKKSGAVPGAVQATTDAVVQFADEIFKINKTVVSQAEGAKLDIEFFNKKGTSQENLKSAKEVLDLFKTAWDSYKSDIKKNEDIRKQNEDRAKRGLPLLAEIPVEESVAKAMYEAVKGDVLNTFKSQFTDGLKSGIQELVGKAPKSTTNPTSVTVSIGGSGGDGGVGGEVEIRNAGQLVTEGNISYGIFAQSIGGGGGAGGGGVTNGANFYNIGLAIGGSGGSGGAGGSVSVTNSGSISTLGGGSFGIMAQSIGGGGGVGGGAANSDAVASVSAAINVGGMTAALSNGGAVAVTNTGTLVTAGQEAHAIVAQSIGGGGGAYFLDRKSPVSADLLVKSQEQYDALMKANEILKDLGLGAIEDFSEAGRSWTSIIPPMVASATIGGRARADEEGKNGGNGGEVRLRHAGAIETTGLGAFGLFAQSIGGGGGFGAHAVPASEIIRNTVLGGTSGTKGDGGLVLIELANKSTIKTSGAGATAVFAQSIGGGGGYAGAGKGAVTLATPTEWTKWVTVPVGSPFDEGGETGYFLTLKQGASGDGGQVIVRSANDVTGSRFSIATTGERAHGIFAQSLGGGGGAWFNVDGGNMPAPNATASRDALMKGSGGGIRVDTRGTISAVGKDSYAIFAQSGVQKADGSIDPTREIRTNPYDLSVSIIHEGTLEGGSGSGAAIRIDGGHRNYVRLSALDGDSTVSAASGTAILGSFGTDIVDNYSRVIGDIDLGSAMADPNVFTNMARGTYQSRAGDGSLKLGVGGRFVNNGILDVGGVGTLATLSVRAAEFKQSASGTLLVDVTSTPAPGGSRSDLINITPADGRATPNAITLDGAVKVNVVGGLRREEFKVLSSVERPAGRIAASGASGFSPFRWETQFGSGLYVTPQANFGPVAGLPATPSEQALMRYLQNAWNAPVSDKMAEKFGNFARVPSAQAYMQAIDGFTPEESASTLTYQTMNARTSMHAALSCPVFEGASTMMEETNCAWARLIGTWTRQTDSADAAGYNQTAVTYRVGVQREVIDNWFVGATAGFTQSWLSGADGESSTSGNGMDAALSLKHQNGPWLFALSGHLGFGNYETDRVINYGSDVDLTSGTANVLTGGGRFRASYEFAFPTWYVKPYADFDLLYTYMPAYSTEGADVVLDYASAQQWNVAFSPNVEIGGRFDLSPSLWLRPYGTVGMTFFAKDSMPVGVSLSDASDLIGDFVTDVGIPSTLVNLSAGLQLFDTKGYEIRAEYKADIGDNYLSQELSARLAVQF</sequence>
<feature type="domain" description="Autotransporter" evidence="3">
    <location>
        <begin position="1869"/>
        <end position="2148"/>
    </location>
</feature>
<evidence type="ECO:0000256" key="1">
    <source>
        <dbReference type="SAM" id="MobiDB-lite"/>
    </source>
</evidence>
<evidence type="ECO:0000313" key="5">
    <source>
        <dbReference type="Proteomes" id="UP000294664"/>
    </source>
</evidence>